<accession>A0A517NNU4</accession>
<proteinExistence type="predicted"/>
<sequence length="69" mass="8043">MSRIKHMQEQHRNARSHGSPAHARVAPQRARSHYSHNAMLRDARISFDLIQFDLKALNLSIDRRLTKAK</sequence>
<feature type="compositionally biased region" description="Basic and acidic residues" evidence="1">
    <location>
        <begin position="1"/>
        <end position="12"/>
    </location>
</feature>
<evidence type="ECO:0000313" key="2">
    <source>
        <dbReference type="EMBL" id="QDT08797.1"/>
    </source>
</evidence>
<organism evidence="2 3">
    <name type="scientific">Stieleria marina</name>
    <dbReference type="NCBI Taxonomy" id="1930275"/>
    <lineage>
        <taxon>Bacteria</taxon>
        <taxon>Pseudomonadati</taxon>
        <taxon>Planctomycetota</taxon>
        <taxon>Planctomycetia</taxon>
        <taxon>Pirellulales</taxon>
        <taxon>Pirellulaceae</taxon>
        <taxon>Stieleria</taxon>
    </lineage>
</organism>
<gene>
    <name evidence="2" type="ORF">K239x_07390</name>
</gene>
<feature type="region of interest" description="Disordered" evidence="1">
    <location>
        <begin position="1"/>
        <end position="34"/>
    </location>
</feature>
<evidence type="ECO:0000256" key="1">
    <source>
        <dbReference type="SAM" id="MobiDB-lite"/>
    </source>
</evidence>
<dbReference type="Proteomes" id="UP000319817">
    <property type="component" value="Chromosome"/>
</dbReference>
<protein>
    <submittedName>
        <fullName evidence="2">Uncharacterized protein</fullName>
    </submittedName>
</protein>
<name>A0A517NNU4_9BACT</name>
<reference evidence="2 3" key="1">
    <citation type="submission" date="2019-02" db="EMBL/GenBank/DDBJ databases">
        <title>Deep-cultivation of Planctomycetes and their phenomic and genomic characterization uncovers novel biology.</title>
        <authorList>
            <person name="Wiegand S."/>
            <person name="Jogler M."/>
            <person name="Boedeker C."/>
            <person name="Pinto D."/>
            <person name="Vollmers J."/>
            <person name="Rivas-Marin E."/>
            <person name="Kohn T."/>
            <person name="Peeters S.H."/>
            <person name="Heuer A."/>
            <person name="Rast P."/>
            <person name="Oberbeckmann S."/>
            <person name="Bunk B."/>
            <person name="Jeske O."/>
            <person name="Meyerdierks A."/>
            <person name="Storesund J.E."/>
            <person name="Kallscheuer N."/>
            <person name="Luecker S."/>
            <person name="Lage O.M."/>
            <person name="Pohl T."/>
            <person name="Merkel B.J."/>
            <person name="Hornburger P."/>
            <person name="Mueller R.-W."/>
            <person name="Bruemmer F."/>
            <person name="Labrenz M."/>
            <person name="Spormann A.M."/>
            <person name="Op den Camp H."/>
            <person name="Overmann J."/>
            <person name="Amann R."/>
            <person name="Jetten M.S.M."/>
            <person name="Mascher T."/>
            <person name="Medema M.H."/>
            <person name="Devos D.P."/>
            <person name="Kaster A.-K."/>
            <person name="Ovreas L."/>
            <person name="Rohde M."/>
            <person name="Galperin M.Y."/>
            <person name="Jogler C."/>
        </authorList>
    </citation>
    <scope>NUCLEOTIDE SEQUENCE [LARGE SCALE GENOMIC DNA]</scope>
    <source>
        <strain evidence="2 3">K23_9</strain>
    </source>
</reference>
<dbReference type="AlphaFoldDB" id="A0A517NNU4"/>
<keyword evidence="3" id="KW-1185">Reference proteome</keyword>
<evidence type="ECO:0000313" key="3">
    <source>
        <dbReference type="Proteomes" id="UP000319817"/>
    </source>
</evidence>
<dbReference type="EMBL" id="CP036526">
    <property type="protein sequence ID" value="QDT08797.1"/>
    <property type="molecule type" value="Genomic_DNA"/>
</dbReference>